<dbReference type="OrthoDB" id="6904776at2"/>
<dbReference type="EMBL" id="WIWC01000010">
    <property type="protein sequence ID" value="MQT80161.1"/>
    <property type="molecule type" value="Genomic_DNA"/>
</dbReference>
<keyword evidence="7" id="KW-1185">Reference proteome</keyword>
<organism evidence="2">
    <name type="scientific">Pseudomonas helleri</name>
    <dbReference type="NCBI Taxonomy" id="1608996"/>
    <lineage>
        <taxon>Bacteria</taxon>
        <taxon>Pseudomonadati</taxon>
        <taxon>Pseudomonadota</taxon>
        <taxon>Gammaproteobacteria</taxon>
        <taxon>Pseudomonadales</taxon>
        <taxon>Pseudomonadaceae</taxon>
        <taxon>Pseudomonas</taxon>
    </lineage>
</organism>
<evidence type="ECO:0000313" key="3">
    <source>
        <dbReference type="EMBL" id="MQU16867.1"/>
    </source>
</evidence>
<dbReference type="Proteomes" id="UP000713985">
    <property type="component" value="Unassembled WGS sequence"/>
</dbReference>
<gene>
    <name evidence="3" type="ORF">GHN41_10495</name>
    <name evidence="2" type="ORF">GHN86_08845</name>
    <name evidence="1" type="ORF">GHN94_05845</name>
    <name evidence="4" type="ORF">GHO29_08260</name>
</gene>
<reference evidence="5 6" key="1">
    <citation type="submission" date="2019-10" db="EMBL/GenBank/DDBJ databases">
        <title>Evaluation of single-gene subtyping targets for Pseudomonas.</title>
        <authorList>
            <person name="Reichler S.J."/>
            <person name="Orsi R.H."/>
            <person name="Wiedmann M."/>
            <person name="Martin N.H."/>
            <person name="Murphy S.I."/>
        </authorList>
    </citation>
    <scope>NUCLEOTIDE SEQUENCE</scope>
    <source>
        <strain evidence="1 7">FSL R10-0802</strain>
        <strain evidence="3 6">FSL R10-1594</strain>
        <strain evidence="4 5">FSL R10-1984</strain>
        <strain evidence="2">FSL R10-2339</strain>
    </source>
</reference>
<dbReference type="Proteomes" id="UP000443000">
    <property type="component" value="Unassembled WGS sequence"/>
</dbReference>
<evidence type="ECO:0000313" key="7">
    <source>
        <dbReference type="Proteomes" id="UP000713985"/>
    </source>
</evidence>
<evidence type="ECO:0000313" key="6">
    <source>
        <dbReference type="Proteomes" id="UP000443000"/>
    </source>
</evidence>
<name>A0A6A7YT65_9PSED</name>
<evidence type="ECO:0000313" key="1">
    <source>
        <dbReference type="EMBL" id="MQT25359.1"/>
    </source>
</evidence>
<dbReference type="EMBL" id="WIVW01000007">
    <property type="protein sequence ID" value="MQU26480.1"/>
    <property type="molecule type" value="Genomic_DNA"/>
</dbReference>
<dbReference type="RefSeq" id="WP_153378358.1">
    <property type="nucleotide sequence ID" value="NZ_CAXAOS010000011.1"/>
</dbReference>
<dbReference type="EMBL" id="WIWP01000006">
    <property type="protein sequence ID" value="MQT25359.1"/>
    <property type="molecule type" value="Genomic_DNA"/>
</dbReference>
<sequence length="119" mass="13540">MRYNYSDINKYKHIQQSALVFLQRHYVRHIGNDQILFCNTVNYLISSYSLSRAIAEKLTSHAYNELKIAHERRRLDLSASSDTLAIITDSDSHMTWAVPVAVIAGNVIDALGNSQLKFV</sequence>
<accession>A0A6A7YT65</accession>
<evidence type="ECO:0000313" key="4">
    <source>
        <dbReference type="EMBL" id="MQU26480.1"/>
    </source>
</evidence>
<evidence type="ECO:0000313" key="2">
    <source>
        <dbReference type="EMBL" id="MQT80161.1"/>
    </source>
</evidence>
<protein>
    <submittedName>
        <fullName evidence="2">Uncharacterized protein</fullName>
    </submittedName>
</protein>
<dbReference type="Proteomes" id="UP000437970">
    <property type="component" value="Unassembled WGS sequence"/>
</dbReference>
<comment type="caution">
    <text evidence="2">The sequence shown here is derived from an EMBL/GenBank/DDBJ whole genome shotgun (WGS) entry which is preliminary data.</text>
</comment>
<dbReference type="AlphaFoldDB" id="A0A6A7YT65"/>
<dbReference type="EMBL" id="WIVT01000010">
    <property type="protein sequence ID" value="MQU16867.1"/>
    <property type="molecule type" value="Genomic_DNA"/>
</dbReference>
<proteinExistence type="predicted"/>
<evidence type="ECO:0000313" key="5">
    <source>
        <dbReference type="Proteomes" id="UP000437970"/>
    </source>
</evidence>